<sequence>MEPIESVMLTVEQEPSDEALRALTRSLLAYNHLHVPQENARALAVFLRTEAGALLGGARGYTHWDWLFVSHLWVDERLRGRGWGQRLMASIEEAAVRRGCHAAHLDTFSFQALGFYEKLGYERFGTLPDYPRGESRYFLWKRLSDNPPLRHGVPDGGTLRPSTPSTDREEIP</sequence>
<protein>
    <submittedName>
        <fullName evidence="3">GNAT family N-acetyltransferase</fullName>
    </submittedName>
</protein>
<dbReference type="CDD" id="cd04301">
    <property type="entry name" value="NAT_SF"/>
    <property type="match status" value="1"/>
</dbReference>
<dbReference type="Pfam" id="PF00583">
    <property type="entry name" value="Acetyltransf_1"/>
    <property type="match status" value="1"/>
</dbReference>
<reference evidence="3 4" key="1">
    <citation type="submission" date="2019-08" db="EMBL/GenBank/DDBJ databases">
        <title>Archangium and Cystobacter genomes.</title>
        <authorList>
            <person name="Chen I.-C.K."/>
            <person name="Wielgoss S."/>
        </authorList>
    </citation>
    <scope>NUCLEOTIDE SEQUENCE [LARGE SCALE GENOMIC DNA]</scope>
    <source>
        <strain evidence="3 4">Cbm 6</strain>
    </source>
</reference>
<dbReference type="InterPro" id="IPR016181">
    <property type="entry name" value="Acyl_CoA_acyltransferase"/>
</dbReference>
<dbReference type="EMBL" id="CP043494">
    <property type="protein sequence ID" value="WNG43166.1"/>
    <property type="molecule type" value="Genomic_DNA"/>
</dbReference>
<evidence type="ECO:0000259" key="2">
    <source>
        <dbReference type="PROSITE" id="PS51186"/>
    </source>
</evidence>
<dbReference type="PROSITE" id="PS51186">
    <property type="entry name" value="GNAT"/>
    <property type="match status" value="1"/>
</dbReference>
<keyword evidence="4" id="KW-1185">Reference proteome</keyword>
<dbReference type="PANTHER" id="PTHR13538">
    <property type="entry name" value="N-ACETYLTRANSFERASE 6"/>
    <property type="match status" value="1"/>
</dbReference>
<evidence type="ECO:0000313" key="3">
    <source>
        <dbReference type="EMBL" id="WNG43166.1"/>
    </source>
</evidence>
<dbReference type="Gene3D" id="3.40.630.30">
    <property type="match status" value="1"/>
</dbReference>
<feature type="region of interest" description="Disordered" evidence="1">
    <location>
        <begin position="149"/>
        <end position="172"/>
    </location>
</feature>
<accession>A0ABY9WK88</accession>
<dbReference type="RefSeq" id="WP_395813689.1">
    <property type="nucleotide sequence ID" value="NZ_CP043494.1"/>
</dbReference>
<dbReference type="Proteomes" id="UP001611383">
    <property type="component" value="Chromosome"/>
</dbReference>
<dbReference type="InterPro" id="IPR000182">
    <property type="entry name" value="GNAT_dom"/>
</dbReference>
<evidence type="ECO:0000313" key="4">
    <source>
        <dbReference type="Proteomes" id="UP001611383"/>
    </source>
</evidence>
<proteinExistence type="predicted"/>
<dbReference type="SUPFAM" id="SSF55729">
    <property type="entry name" value="Acyl-CoA N-acyltransferases (Nat)"/>
    <property type="match status" value="1"/>
</dbReference>
<name>A0ABY9WK88_9BACT</name>
<dbReference type="PANTHER" id="PTHR13538:SF4">
    <property type="entry name" value="N-ALPHA-ACETYLTRANSFERASE 80"/>
    <property type="match status" value="1"/>
</dbReference>
<feature type="domain" description="N-acetyltransferase" evidence="2">
    <location>
        <begin position="1"/>
        <end position="144"/>
    </location>
</feature>
<evidence type="ECO:0000256" key="1">
    <source>
        <dbReference type="SAM" id="MobiDB-lite"/>
    </source>
</evidence>
<dbReference type="InterPro" id="IPR039840">
    <property type="entry name" value="NAA80"/>
</dbReference>
<gene>
    <name evidence="3" type="ORF">F0U60_02915</name>
</gene>
<organism evidence="3 4">
    <name type="scientific">Archangium minus</name>
    <dbReference type="NCBI Taxonomy" id="83450"/>
    <lineage>
        <taxon>Bacteria</taxon>
        <taxon>Pseudomonadati</taxon>
        <taxon>Myxococcota</taxon>
        <taxon>Myxococcia</taxon>
        <taxon>Myxococcales</taxon>
        <taxon>Cystobacterineae</taxon>
        <taxon>Archangiaceae</taxon>
        <taxon>Archangium</taxon>
    </lineage>
</organism>